<dbReference type="InterPro" id="IPR000772">
    <property type="entry name" value="Ricin_B_lectin"/>
</dbReference>
<feature type="domain" description="Ricin B lectin" evidence="2">
    <location>
        <begin position="662"/>
        <end position="799"/>
    </location>
</feature>
<dbReference type="Pfam" id="PF14200">
    <property type="entry name" value="RicinB_lectin_2"/>
    <property type="match status" value="3"/>
</dbReference>
<dbReference type="GO" id="GO:0005975">
    <property type="term" value="P:carbohydrate metabolic process"/>
    <property type="evidence" value="ECO:0007669"/>
    <property type="project" value="InterPro"/>
</dbReference>
<proteinExistence type="predicted"/>
<dbReference type="RefSeq" id="WP_212989097.1">
    <property type="nucleotide sequence ID" value="NZ_BAABEA010000017.1"/>
</dbReference>
<protein>
    <recommendedName>
        <fullName evidence="2">Ricin B lectin domain-containing protein</fullName>
    </recommendedName>
</protein>
<feature type="chain" id="PRO_5037411906" description="Ricin B lectin domain-containing protein" evidence="1">
    <location>
        <begin position="31"/>
        <end position="940"/>
    </location>
</feature>
<name>A0A919VLV6_9ACTN</name>
<keyword evidence="4" id="KW-1185">Reference proteome</keyword>
<dbReference type="SUPFAM" id="SSF50370">
    <property type="entry name" value="Ricin B-like lectins"/>
    <property type="match status" value="2"/>
</dbReference>
<accession>A0A919VLV6</accession>
<dbReference type="AlphaFoldDB" id="A0A919VLV6"/>
<evidence type="ECO:0000259" key="2">
    <source>
        <dbReference type="SMART" id="SM00458"/>
    </source>
</evidence>
<organism evidence="3 4">
    <name type="scientific">Actinoplanes auranticolor</name>
    <dbReference type="NCBI Taxonomy" id="47988"/>
    <lineage>
        <taxon>Bacteria</taxon>
        <taxon>Bacillati</taxon>
        <taxon>Actinomycetota</taxon>
        <taxon>Actinomycetes</taxon>
        <taxon>Micromonosporales</taxon>
        <taxon>Micromonosporaceae</taxon>
        <taxon>Actinoplanes</taxon>
    </lineage>
</organism>
<dbReference type="Pfam" id="PF20736">
    <property type="entry name" value="Glyco_hydro127M"/>
    <property type="match status" value="1"/>
</dbReference>
<feature type="domain" description="Ricin B lectin" evidence="2">
    <location>
        <begin position="801"/>
        <end position="938"/>
    </location>
</feature>
<reference evidence="3" key="1">
    <citation type="submission" date="2021-03" db="EMBL/GenBank/DDBJ databases">
        <title>Whole genome shotgun sequence of Actinoplanes auranticolor NBRC 12245.</title>
        <authorList>
            <person name="Komaki H."/>
            <person name="Tamura T."/>
        </authorList>
    </citation>
    <scope>NUCLEOTIDE SEQUENCE</scope>
    <source>
        <strain evidence="3">NBRC 12245</strain>
    </source>
</reference>
<evidence type="ECO:0000313" key="4">
    <source>
        <dbReference type="Proteomes" id="UP000681340"/>
    </source>
</evidence>
<dbReference type="SUPFAM" id="SSF48208">
    <property type="entry name" value="Six-hairpin glycosidases"/>
    <property type="match status" value="1"/>
</dbReference>
<dbReference type="Gene3D" id="2.80.10.50">
    <property type="match status" value="3"/>
</dbReference>
<evidence type="ECO:0000256" key="1">
    <source>
        <dbReference type="SAM" id="SignalP"/>
    </source>
</evidence>
<dbReference type="Proteomes" id="UP000681340">
    <property type="component" value="Unassembled WGS sequence"/>
</dbReference>
<dbReference type="PROSITE" id="PS51318">
    <property type="entry name" value="TAT"/>
    <property type="match status" value="1"/>
</dbReference>
<evidence type="ECO:0000313" key="3">
    <source>
        <dbReference type="EMBL" id="GIM68293.1"/>
    </source>
</evidence>
<dbReference type="InterPro" id="IPR006311">
    <property type="entry name" value="TAT_signal"/>
</dbReference>
<dbReference type="EMBL" id="BOQL01000025">
    <property type="protein sequence ID" value="GIM68293.1"/>
    <property type="molecule type" value="Genomic_DNA"/>
</dbReference>
<dbReference type="CDD" id="cd00161">
    <property type="entry name" value="beta-trefoil_Ricin-like"/>
    <property type="match status" value="1"/>
</dbReference>
<dbReference type="PANTHER" id="PTHR31151:SF0">
    <property type="entry name" value="PROLINE-TRNA LIGASE (DUF1680)"/>
    <property type="match status" value="1"/>
</dbReference>
<dbReference type="PANTHER" id="PTHR31151">
    <property type="entry name" value="PROLINE-TRNA LIGASE (DUF1680)"/>
    <property type="match status" value="1"/>
</dbReference>
<keyword evidence="1" id="KW-0732">Signal</keyword>
<dbReference type="InterPro" id="IPR049046">
    <property type="entry name" value="Beta-AFase-like_GH127_middle"/>
</dbReference>
<dbReference type="InterPro" id="IPR012878">
    <property type="entry name" value="Beta-AFase-like_GH127_cat"/>
</dbReference>
<dbReference type="PROSITE" id="PS50231">
    <property type="entry name" value="RICIN_B_LECTIN"/>
    <property type="match status" value="2"/>
</dbReference>
<feature type="signal peptide" evidence="1">
    <location>
        <begin position="1"/>
        <end position="30"/>
    </location>
</feature>
<dbReference type="InterPro" id="IPR008928">
    <property type="entry name" value="6-hairpin_glycosidase_sf"/>
</dbReference>
<gene>
    <name evidence="3" type="ORF">Aau02nite_30960</name>
</gene>
<dbReference type="Pfam" id="PF07944">
    <property type="entry name" value="Beta-AFase-like_GH127_cat"/>
    <property type="match status" value="1"/>
</dbReference>
<comment type="caution">
    <text evidence="3">The sequence shown here is derived from an EMBL/GenBank/DDBJ whole genome shotgun (WGS) entry which is preliminary data.</text>
</comment>
<dbReference type="InterPro" id="IPR035992">
    <property type="entry name" value="Ricin_B-like_lectins"/>
</dbReference>
<dbReference type="SMART" id="SM00458">
    <property type="entry name" value="RICIN"/>
    <property type="match status" value="2"/>
</dbReference>
<sequence>MDRRTFLAGTLAVPAVAAATELLTATTARAAAPGYVVNRAPLRPDAFLRLTPGRTRAGGWLATQLGHQLNGLNGRLTEVSHFLRYDQTGWIRPELGGWEEVPYWLKGFSSLGYVTGDARVVAETKRWIDGVLATQATDGYFGPTRLRTSLDNGPDLWPHMPMLHAIRTFGEFTGDERVVPFLTRFLRYVNGCPTSVFSQSWGSYRWADTLEVVFWTYNRTGDAFLLDLAHKIHANSANYVNNLPSLHNVNLAQGFREPAVYSVLSGDAAHRQASYADYDLVMQTYGQFPGGGFAGDENARPGFGDPRQGFETCGIVEFMAGHEMLGRITGDPVWFDRVEDLAVNSLPAALDPQQRGIHYITSANSISLRDHTGSQGQFQNGFPMQAYMLGIDNYRCCPHNYGMGWPYYVEEMWAATPDAGLAANLHGPSRVTAAVAGGTEVTVSADTAYPFGDTITYTVSTPASVAFPLYLRIPGWCTDPVLTVNGAAAVVAAGPAYGKISRTWQNGDRVVLRLPMRTRVRTWPAMQDSVSVDFGALTFSLAITEKWTRTGGTETWPTSEVRPGSPWNYGLDGATSFVVTTGLGDVADPFTPATAPIRITTPARRIPAWTADSDEIVTPLQDSPTPSAEPVETVTLIPMGAARLRITSFPTIGDGRPWVPPGVAFRIRNQHSGKVLGVDQMSQANSARVVQFADNGTADHLWQLVDNGDGHVRIRCVNSGKVLGVDRMSTADSAQVVQFDDNGTADHLWQLVDNGDGHLRIRNKNSGKVLGVAGMSTADSANVVQYADTGTADHNWQLIPDGPVKLQVTHTGKVLAIQDMSTADGAQLTQWPSTGTADHVWKFEDVGGGHFRIVSNLTGKCAEVGGSSMTDGARVTQRAYAGGAHQQWRLAWAGAGAFVLVARHSGKVLEVSGQSTADGAVVTQWADLGGANQRWRIVPG</sequence>